<dbReference type="Gene3D" id="1.20.1300.10">
    <property type="entry name" value="Fumarate reductase/succinate dehydrogenase, transmembrane subunit"/>
    <property type="match status" value="1"/>
</dbReference>
<dbReference type="Pfam" id="PF05328">
    <property type="entry name" value="CybS"/>
    <property type="match status" value="1"/>
</dbReference>
<dbReference type="FunCoup" id="G0VBS2">
    <property type="interactions" value="274"/>
</dbReference>
<keyword evidence="8 10" id="KW-0472">Membrane</keyword>
<evidence type="ECO:0000256" key="6">
    <source>
        <dbReference type="ARBA" id="ARBA00022989"/>
    </source>
</evidence>
<proteinExistence type="inferred from homology"/>
<dbReference type="RefSeq" id="XP_003674772.1">
    <property type="nucleotide sequence ID" value="XM_003674724.1"/>
</dbReference>
<dbReference type="AlphaFoldDB" id="G0VBS2"/>
<dbReference type="OMA" id="HSCITDY"/>
<feature type="binding site" evidence="9">
    <location>
        <position position="120"/>
    </location>
    <ligand>
        <name>a ubiquinone</name>
        <dbReference type="ChEBI" id="CHEBI:16389"/>
        <note>ligand shared with IP/SDHB</note>
    </ligand>
</feature>
<protein>
    <recommendedName>
        <fullName evidence="10">Succinate dehydrogenase [ubiquinone] cytochrome b small subunit</fullName>
    </recommendedName>
</protein>
<evidence type="ECO:0000256" key="9">
    <source>
        <dbReference type="PIRSR" id="PIRSR607992-1"/>
    </source>
</evidence>
<comment type="similarity">
    <text evidence="2 10">Belongs to the CybS family.</text>
</comment>
<dbReference type="GO" id="GO:0005743">
    <property type="term" value="C:mitochondrial inner membrane"/>
    <property type="evidence" value="ECO:0007669"/>
    <property type="project" value="UniProtKB-SubCell"/>
</dbReference>
<dbReference type="GeneID" id="96901958"/>
<name>G0VBS2_NAUCA</name>
<accession>G0VBS2</accession>
<keyword evidence="5 10" id="KW-0809">Transit peptide</keyword>
<organism evidence="11 12">
    <name type="scientific">Naumovozyma castellii</name>
    <name type="common">Yeast</name>
    <name type="synonym">Saccharomyces castellii</name>
    <dbReference type="NCBI Taxonomy" id="27288"/>
    <lineage>
        <taxon>Eukaryota</taxon>
        <taxon>Fungi</taxon>
        <taxon>Dikarya</taxon>
        <taxon>Ascomycota</taxon>
        <taxon>Saccharomycotina</taxon>
        <taxon>Saccharomycetes</taxon>
        <taxon>Saccharomycetales</taxon>
        <taxon>Saccharomycetaceae</taxon>
        <taxon>Naumovozyma</taxon>
    </lineage>
</organism>
<comment type="subcellular location">
    <subcellularLocation>
        <location evidence="1 10">Mitochondrion inner membrane</location>
        <topology evidence="1 10">Multi-pass membrane protein</topology>
    </subcellularLocation>
</comment>
<gene>
    <name evidence="11" type="primary">NCAS0B03140</name>
    <name evidence="11" type="ordered locus">NCAS_0B03140</name>
</gene>
<evidence type="ECO:0000256" key="5">
    <source>
        <dbReference type="ARBA" id="ARBA00022946"/>
    </source>
</evidence>
<reference key="2">
    <citation type="submission" date="2011-08" db="EMBL/GenBank/DDBJ databases">
        <title>Genome sequence of Naumovozyma castellii.</title>
        <authorList>
            <person name="Gordon J.L."/>
            <person name="Armisen D."/>
            <person name="Proux-Wera E."/>
            <person name="OhEigeartaigh S.S."/>
            <person name="Byrne K.P."/>
            <person name="Wolfe K.H."/>
        </authorList>
    </citation>
    <scope>NUCLEOTIDE SEQUENCE</scope>
    <source>
        <strain>Type strain:CBS 4309</strain>
    </source>
</reference>
<dbReference type="CDD" id="cd03496">
    <property type="entry name" value="SQR_TypeC_CybS"/>
    <property type="match status" value="1"/>
</dbReference>
<dbReference type="PANTHER" id="PTHR13337">
    <property type="entry name" value="SUCCINATE DEHYDROGENASE"/>
    <property type="match status" value="1"/>
</dbReference>
<dbReference type="InterPro" id="IPR007992">
    <property type="entry name" value="CybS"/>
</dbReference>
<dbReference type="GO" id="GO:0008177">
    <property type="term" value="F:succinate dehydrogenase (quinone) activity"/>
    <property type="evidence" value="ECO:0007669"/>
    <property type="project" value="EnsemblFungi"/>
</dbReference>
<reference evidence="11 12" key="1">
    <citation type="journal article" date="2011" name="Proc. Natl. Acad. Sci. U.S.A.">
        <title>Evolutionary erosion of yeast sex chromosomes by mating-type switching accidents.</title>
        <authorList>
            <person name="Gordon J.L."/>
            <person name="Armisen D."/>
            <person name="Proux-Wera E."/>
            <person name="Oheigeartaigh S.S."/>
            <person name="Byrne K.P."/>
            <person name="Wolfe K.H."/>
        </authorList>
    </citation>
    <scope>NUCLEOTIDE SEQUENCE [LARGE SCALE GENOMIC DNA]</scope>
    <source>
        <strain evidence="12">ATCC 76901 / BCRC 22586 / CBS 4309 / NBRC 1992 / NRRL Y-12630</strain>
    </source>
</reference>
<dbReference type="InParanoid" id="G0VBS2"/>
<dbReference type="STRING" id="1064592.G0VBS2"/>
<sequence>MLASNSLKSFSIQRSLFMASTRQLHNTARRSLTIPFIPVLPQKPGGVVGSPNDSYIPPKMNKFEGSYHWWAEKAFALTSLPLVTVAALTSGPLSVTCDSVLSVGLLGYCYMEMHSCITDYISSRVYGKYHNYALYLLGAGSLVSLVGIYKLETEDDGLVGFMKGLWKGKTIQEVEAEAGKAKK</sequence>
<evidence type="ECO:0000256" key="1">
    <source>
        <dbReference type="ARBA" id="ARBA00004448"/>
    </source>
</evidence>
<dbReference type="GO" id="GO:0006121">
    <property type="term" value="P:mitochondrial electron transport, succinate to ubiquinone"/>
    <property type="evidence" value="ECO:0007669"/>
    <property type="project" value="EnsemblFungi"/>
</dbReference>
<evidence type="ECO:0000256" key="4">
    <source>
        <dbReference type="ARBA" id="ARBA00022792"/>
    </source>
</evidence>
<evidence type="ECO:0000256" key="8">
    <source>
        <dbReference type="ARBA" id="ARBA00023136"/>
    </source>
</evidence>
<dbReference type="HOGENOM" id="CLU_096618_0_0_1"/>
<evidence type="ECO:0000256" key="3">
    <source>
        <dbReference type="ARBA" id="ARBA00022692"/>
    </source>
</evidence>
<evidence type="ECO:0000256" key="2">
    <source>
        <dbReference type="ARBA" id="ARBA00007294"/>
    </source>
</evidence>
<dbReference type="OrthoDB" id="18577at2759"/>
<dbReference type="KEGG" id="ncs:NCAS_0B03140"/>
<keyword evidence="7 10" id="KW-0496">Mitochondrion</keyword>
<keyword evidence="4 10" id="KW-0999">Mitochondrion inner membrane</keyword>
<keyword evidence="6" id="KW-1133">Transmembrane helix</keyword>
<keyword evidence="3" id="KW-0812">Transmembrane</keyword>
<evidence type="ECO:0000256" key="7">
    <source>
        <dbReference type="ARBA" id="ARBA00023128"/>
    </source>
</evidence>
<dbReference type="GO" id="GO:0048039">
    <property type="term" value="F:ubiquinone binding"/>
    <property type="evidence" value="ECO:0007669"/>
    <property type="project" value="TreeGrafter"/>
</dbReference>
<dbReference type="GO" id="GO:0045273">
    <property type="term" value="C:respiratory chain complex II (succinate dehydrogenase)"/>
    <property type="evidence" value="ECO:0007669"/>
    <property type="project" value="EnsemblFungi"/>
</dbReference>
<dbReference type="InterPro" id="IPR034804">
    <property type="entry name" value="SQR/QFR_C/D"/>
</dbReference>
<dbReference type="PANTHER" id="PTHR13337:SF5">
    <property type="entry name" value="MITOCHONDRIAL INNER MEMBRANE PROTEIN SHH4-RELATED"/>
    <property type="match status" value="1"/>
</dbReference>
<dbReference type="EMBL" id="HE576753">
    <property type="protein sequence ID" value="CCC68398.1"/>
    <property type="molecule type" value="Genomic_DNA"/>
</dbReference>
<evidence type="ECO:0000313" key="12">
    <source>
        <dbReference type="Proteomes" id="UP000001640"/>
    </source>
</evidence>
<keyword evidence="12" id="KW-1185">Reference proteome</keyword>
<dbReference type="GO" id="GO:0006099">
    <property type="term" value="P:tricarboxylic acid cycle"/>
    <property type="evidence" value="ECO:0007669"/>
    <property type="project" value="EnsemblFungi"/>
</dbReference>
<dbReference type="GO" id="GO:0020037">
    <property type="term" value="F:heme binding"/>
    <property type="evidence" value="ECO:0007669"/>
    <property type="project" value="TreeGrafter"/>
</dbReference>
<dbReference type="Proteomes" id="UP000001640">
    <property type="component" value="Chromosome 2"/>
</dbReference>
<evidence type="ECO:0000256" key="10">
    <source>
        <dbReference type="RuleBase" id="RU364031"/>
    </source>
</evidence>
<evidence type="ECO:0000313" key="11">
    <source>
        <dbReference type="EMBL" id="CCC68398.1"/>
    </source>
</evidence>
<dbReference type="eggNOG" id="KOG4097">
    <property type="taxonomic scope" value="Eukaryota"/>
</dbReference>